<gene>
    <name evidence="2" type="ordered locus">Mpe_A2466</name>
</gene>
<dbReference type="AlphaFoldDB" id="A2SIN2"/>
<name>A2SIN2_METPP</name>
<protein>
    <submittedName>
        <fullName evidence="2">Uncharacterized protein</fullName>
    </submittedName>
</protein>
<evidence type="ECO:0000313" key="2">
    <source>
        <dbReference type="EMBL" id="ABM95421.1"/>
    </source>
</evidence>
<keyword evidence="3" id="KW-1185">Reference proteome</keyword>
<feature type="region of interest" description="Disordered" evidence="1">
    <location>
        <begin position="15"/>
        <end position="35"/>
    </location>
</feature>
<evidence type="ECO:0000313" key="3">
    <source>
        <dbReference type="Proteomes" id="UP000000366"/>
    </source>
</evidence>
<sequence>MAWFRFRSRKSAVEASRQPSAAPLDLELDDSAASDPTWLDSTRELRTGLTVIEHPIDTLPGELQEALSTARRAARRRP</sequence>
<organism evidence="2 3">
    <name type="scientific">Methylibium petroleiphilum (strain ATCC BAA-1232 / LMG 22953 / PM1)</name>
    <dbReference type="NCBI Taxonomy" id="420662"/>
    <lineage>
        <taxon>Bacteria</taxon>
        <taxon>Pseudomonadati</taxon>
        <taxon>Pseudomonadota</taxon>
        <taxon>Betaproteobacteria</taxon>
        <taxon>Burkholderiales</taxon>
        <taxon>Sphaerotilaceae</taxon>
        <taxon>Methylibium</taxon>
    </lineage>
</organism>
<proteinExistence type="predicted"/>
<reference evidence="2 3" key="1">
    <citation type="journal article" date="2007" name="J. Bacteriol.">
        <title>Whole-genome analysis of the methyl tert-butyl ether-degrading beta-proteobacterium Methylibium petroleiphilum PM1.</title>
        <authorList>
            <person name="Kane S.R."/>
            <person name="Chakicherla A.Y."/>
            <person name="Chain P.S.G."/>
            <person name="Schmidt R."/>
            <person name="Shin M.W."/>
            <person name="Legler T.C."/>
            <person name="Scow K.M."/>
            <person name="Larimer F.W."/>
            <person name="Lucas S.M."/>
            <person name="Richardson P.M."/>
            <person name="Hristova K.R."/>
        </authorList>
    </citation>
    <scope>NUCLEOTIDE SEQUENCE [LARGE SCALE GENOMIC DNA]</scope>
    <source>
        <strain evidence="3">ATCC BAA-1232 / LMG 22953 / PM1</strain>
    </source>
</reference>
<accession>A2SIN2</accession>
<dbReference type="Proteomes" id="UP000000366">
    <property type="component" value="Chromosome"/>
</dbReference>
<dbReference type="EMBL" id="CP000555">
    <property type="protein sequence ID" value="ABM95421.1"/>
    <property type="molecule type" value="Genomic_DNA"/>
</dbReference>
<dbReference type="KEGG" id="mpt:Mpe_A2466"/>
<dbReference type="HOGENOM" id="CLU_2617975_0_0_4"/>
<dbReference type="RefSeq" id="WP_011830054.1">
    <property type="nucleotide sequence ID" value="NC_008825.1"/>
</dbReference>
<evidence type="ECO:0000256" key="1">
    <source>
        <dbReference type="SAM" id="MobiDB-lite"/>
    </source>
</evidence>